<organism evidence="2 3">
    <name type="scientific">Tepidiphilus thermophilus</name>
    <dbReference type="NCBI Taxonomy" id="876478"/>
    <lineage>
        <taxon>Bacteria</taxon>
        <taxon>Pseudomonadati</taxon>
        <taxon>Pseudomonadota</taxon>
        <taxon>Hydrogenophilia</taxon>
        <taxon>Hydrogenophilales</taxon>
        <taxon>Hydrogenophilaceae</taxon>
        <taxon>Tepidiphilus</taxon>
    </lineage>
</organism>
<dbReference type="InterPro" id="IPR046867">
    <property type="entry name" value="AldOxase/xan_DH_MoCoBD2"/>
</dbReference>
<evidence type="ECO:0000313" key="2">
    <source>
        <dbReference type="EMBL" id="CUB07578.1"/>
    </source>
</evidence>
<feature type="domain" description="Aldehyde oxidase/xanthine dehydrogenase a/b hammerhead" evidence="1">
    <location>
        <begin position="218"/>
        <end position="296"/>
    </location>
</feature>
<dbReference type="InterPro" id="IPR006311">
    <property type="entry name" value="TAT_signal"/>
</dbReference>
<dbReference type="PROSITE" id="PS51318">
    <property type="entry name" value="TAT"/>
    <property type="match status" value="1"/>
</dbReference>
<dbReference type="Gene3D" id="3.90.1170.50">
    <property type="entry name" value="Aldehyde oxidase/xanthine dehydrogenase, a/b hammerhead"/>
    <property type="match status" value="1"/>
</dbReference>
<dbReference type="GO" id="GO:0016491">
    <property type="term" value="F:oxidoreductase activity"/>
    <property type="evidence" value="ECO:0007669"/>
    <property type="project" value="InterPro"/>
</dbReference>
<dbReference type="PIRSF" id="PIRSF036389">
    <property type="entry name" value="IOR_B"/>
    <property type="match status" value="1"/>
</dbReference>
<dbReference type="InterPro" id="IPR037165">
    <property type="entry name" value="AldOxase/xan_DH_Mopterin-bd_sf"/>
</dbReference>
<reference evidence="3" key="1">
    <citation type="submission" date="2015-08" db="EMBL/GenBank/DDBJ databases">
        <authorList>
            <person name="Babu N.S."/>
            <person name="Beckwith C.J."/>
            <person name="Beseler K.G."/>
            <person name="Brison A."/>
            <person name="Carone J.V."/>
            <person name="Caskin T.P."/>
            <person name="Diamond M."/>
            <person name="Durham M.E."/>
            <person name="Foxe J.M."/>
            <person name="Go M."/>
            <person name="Henderson B.A."/>
            <person name="Jones I.B."/>
            <person name="McGettigan J.A."/>
            <person name="Micheletti S.J."/>
            <person name="Nasrallah M.E."/>
            <person name="Ortiz D."/>
            <person name="Piller C.R."/>
            <person name="Privatt S.R."/>
            <person name="Schneider S.L."/>
            <person name="Sharp S."/>
            <person name="Smith T.C."/>
            <person name="Stanton J.D."/>
            <person name="Ullery H.E."/>
            <person name="Wilson R.J."/>
            <person name="Serrano M.G."/>
            <person name="Buck G."/>
            <person name="Lee V."/>
            <person name="Wang Y."/>
            <person name="Carvalho R."/>
            <person name="Voegtly L."/>
            <person name="Shi R."/>
            <person name="Duckworth R."/>
            <person name="Johnson A."/>
            <person name="Loviza R."/>
            <person name="Walstead R."/>
            <person name="Shah Z."/>
            <person name="Kiflezghi M."/>
            <person name="Wade K."/>
            <person name="Ball S.L."/>
            <person name="Bradley K.W."/>
            <person name="Asai D.J."/>
            <person name="Bowman C.A."/>
            <person name="Russell D.A."/>
            <person name="Pope W.H."/>
            <person name="Jacobs-Sera D."/>
            <person name="Hendrix R.W."/>
            <person name="Hatfull G.F."/>
        </authorList>
    </citation>
    <scope>NUCLEOTIDE SEQUENCE [LARGE SCALE GENOMIC DNA]</scope>
    <source>
        <strain evidence="3">JCM 19170</strain>
    </source>
</reference>
<dbReference type="Pfam" id="PF20256">
    <property type="entry name" value="MoCoBD_2"/>
    <property type="match status" value="2"/>
</dbReference>
<dbReference type="Pfam" id="PF02738">
    <property type="entry name" value="MoCoBD_1"/>
    <property type="match status" value="1"/>
</dbReference>
<evidence type="ECO:0000259" key="1">
    <source>
        <dbReference type="SMART" id="SM01008"/>
    </source>
</evidence>
<dbReference type="SMART" id="SM01008">
    <property type="entry name" value="Ald_Xan_dh_C"/>
    <property type="match status" value="1"/>
</dbReference>
<dbReference type="OrthoDB" id="9767994at2"/>
<dbReference type="InterPro" id="IPR000674">
    <property type="entry name" value="Ald_Oxase/Xan_DH_a/b"/>
</dbReference>
<dbReference type="InterPro" id="IPR012368">
    <property type="entry name" value="OxRdtase_Mopterin-bd_su_IorB"/>
</dbReference>
<dbReference type="PANTHER" id="PTHR47495">
    <property type="entry name" value="ALDEHYDE DEHYDROGENASE"/>
    <property type="match status" value="1"/>
</dbReference>
<sequence>MNPREEVLRPARRRFLRDAALLAGGLVIGFRLPEKGGRAWAAEEAAAGAAKVYPPNAFIRIAADDSVTLIVNKSEMGQGVYTSLPMLINEELDAPWERIRVEAAPVAAVYNHTQFGIQLTGGSTSVASSWEQLRRVGASARMLLVQAAAQRWGVPASACKAENGRIFHPDGHTSLSYGEVAEEAGKLPLPAEVPLKDPKHFKWIGKSLKRLDTPEKITGKAVFGIDVRLPNMLTVLVARSPVFGGKLKRFDATEALKVPGVVGVYEVPTGVAVAANGFWPAKTARDLLQIEWDEGEGAALSTAKLREDYFALARTPGAVARRDGDVASGLKAAVKAVRAEYEVPYLAHAPMEPLNVTVDLRPDHCTIWTGTQSQTLDRMAAAAVAGLQPEEVEIHTTYLGGGFGRRANPHADFVTEAVQVAKAVGRPVQVIWTREDDLRGGYYRPMWVDVIEAGIGKGGKPVAWKHTLVGQSIMEGTPMAAAMIKDGVDAASVEGAVTLPYLIPNVQVELHSPKHPVPVQWWRSVGHSHTAFVVETMIDELAHLARQDPVKFRLSLLPHGSRHHAALQLAAQKAGWGKVKPAPGHAFGVAVHESFGSVVAEVAEVSLENGQVRVHRVVAAVDCGRVINPDGVVQQIEGGIVYGLAAALHGEITLEGGRPVQSNFHDYPLLRHSEMPRVEVYLVPSEAPPSGVGEPGTPPIAPAVANALFALTGKRVRRLPFARENLA</sequence>
<dbReference type="Gene3D" id="3.30.365.10">
    <property type="entry name" value="Aldehyde oxidase/xanthine dehydrogenase, molybdopterin binding domain"/>
    <property type="match status" value="4"/>
</dbReference>
<name>A0A0K6IWY0_9PROT</name>
<dbReference type="InterPro" id="IPR008274">
    <property type="entry name" value="AldOxase/xan_DH_MoCoBD1"/>
</dbReference>
<dbReference type="Proteomes" id="UP000182108">
    <property type="component" value="Unassembled WGS sequence"/>
</dbReference>
<proteinExistence type="predicted"/>
<dbReference type="PANTHER" id="PTHR47495:SF2">
    <property type="entry name" value="ALDEHYDE DEHYDROGENASE"/>
    <property type="match status" value="1"/>
</dbReference>
<keyword evidence="3" id="KW-1185">Reference proteome</keyword>
<protein>
    <submittedName>
        <fullName evidence="2">CO or xanthine dehydrogenase, Mo-binding subunit</fullName>
    </submittedName>
</protein>
<dbReference type="RefSeq" id="WP_055423861.1">
    <property type="nucleotide sequence ID" value="NZ_CYHH01000009.1"/>
</dbReference>
<evidence type="ECO:0000313" key="3">
    <source>
        <dbReference type="Proteomes" id="UP000182108"/>
    </source>
</evidence>
<accession>A0A0K6IWY0</accession>
<gene>
    <name evidence="2" type="ORF">Ga0061068_1097</name>
</gene>
<dbReference type="EMBL" id="CYHH01000009">
    <property type="protein sequence ID" value="CUB07578.1"/>
    <property type="molecule type" value="Genomic_DNA"/>
</dbReference>
<dbReference type="InterPro" id="IPR052516">
    <property type="entry name" value="N-heterocyclic_Hydroxylase"/>
</dbReference>
<dbReference type="AlphaFoldDB" id="A0A0K6IWY0"/>
<dbReference type="SUPFAM" id="SSF56003">
    <property type="entry name" value="Molybdenum cofactor-binding domain"/>
    <property type="match status" value="2"/>
</dbReference>